<keyword evidence="3 6" id="KW-1133">Transmembrane helix</keyword>
<keyword evidence="10" id="KW-1185">Reference proteome</keyword>
<feature type="signal peptide" evidence="7">
    <location>
        <begin position="1"/>
        <end position="18"/>
    </location>
</feature>
<feature type="chain" id="PRO_5042462295" evidence="7">
    <location>
        <begin position="19"/>
        <end position="715"/>
    </location>
</feature>
<organism evidence="9 10">
    <name type="scientific">Echria macrotheca</name>
    <dbReference type="NCBI Taxonomy" id="438768"/>
    <lineage>
        <taxon>Eukaryota</taxon>
        <taxon>Fungi</taxon>
        <taxon>Dikarya</taxon>
        <taxon>Ascomycota</taxon>
        <taxon>Pezizomycotina</taxon>
        <taxon>Sordariomycetes</taxon>
        <taxon>Sordariomycetidae</taxon>
        <taxon>Sordariales</taxon>
        <taxon>Schizotheciaceae</taxon>
        <taxon>Echria</taxon>
    </lineage>
</organism>
<comment type="caution">
    <text evidence="9">The sequence shown here is derived from an EMBL/GenBank/DDBJ whole genome shotgun (WGS) entry which is preliminary data.</text>
</comment>
<dbReference type="EMBL" id="MU839840">
    <property type="protein sequence ID" value="KAK1752125.1"/>
    <property type="molecule type" value="Genomic_DNA"/>
</dbReference>
<keyword evidence="4 6" id="KW-0472">Membrane</keyword>
<evidence type="ECO:0000313" key="10">
    <source>
        <dbReference type="Proteomes" id="UP001239445"/>
    </source>
</evidence>
<dbReference type="PANTHER" id="PTHR46426:SF1">
    <property type="entry name" value="PROTEIN DISULFIDE-ISOMERASE TMX3"/>
    <property type="match status" value="1"/>
</dbReference>
<feature type="domain" description="Thioredoxin" evidence="8">
    <location>
        <begin position="15"/>
        <end position="161"/>
    </location>
</feature>
<dbReference type="Pfam" id="PF00085">
    <property type="entry name" value="Thioredoxin"/>
    <property type="match status" value="2"/>
</dbReference>
<dbReference type="InterPro" id="IPR013766">
    <property type="entry name" value="Thioredoxin_domain"/>
</dbReference>
<feature type="region of interest" description="Disordered" evidence="5">
    <location>
        <begin position="163"/>
        <end position="230"/>
    </location>
</feature>
<dbReference type="InterPro" id="IPR052250">
    <property type="entry name" value="PDI_TMX3"/>
</dbReference>
<dbReference type="GO" id="GO:0005783">
    <property type="term" value="C:endoplasmic reticulum"/>
    <property type="evidence" value="ECO:0007669"/>
    <property type="project" value="TreeGrafter"/>
</dbReference>
<dbReference type="AlphaFoldDB" id="A0AAJ0B6J2"/>
<evidence type="ECO:0000256" key="6">
    <source>
        <dbReference type="SAM" id="Phobius"/>
    </source>
</evidence>
<proteinExistence type="predicted"/>
<evidence type="ECO:0000256" key="2">
    <source>
        <dbReference type="ARBA" id="ARBA00022692"/>
    </source>
</evidence>
<dbReference type="CDD" id="cd02961">
    <property type="entry name" value="PDI_a_family"/>
    <property type="match status" value="2"/>
</dbReference>
<reference evidence="9" key="1">
    <citation type="submission" date="2023-06" db="EMBL/GenBank/DDBJ databases">
        <title>Genome-scale phylogeny and comparative genomics of the fungal order Sordariales.</title>
        <authorList>
            <consortium name="Lawrence Berkeley National Laboratory"/>
            <person name="Hensen N."/>
            <person name="Bonometti L."/>
            <person name="Westerberg I."/>
            <person name="Brannstrom I.O."/>
            <person name="Guillou S."/>
            <person name="Cros-Aarteil S."/>
            <person name="Calhoun S."/>
            <person name="Haridas S."/>
            <person name="Kuo A."/>
            <person name="Mondo S."/>
            <person name="Pangilinan J."/>
            <person name="Riley R."/>
            <person name="Labutti K."/>
            <person name="Andreopoulos B."/>
            <person name="Lipzen A."/>
            <person name="Chen C."/>
            <person name="Yanf M."/>
            <person name="Daum C."/>
            <person name="Ng V."/>
            <person name="Clum A."/>
            <person name="Steindorff A."/>
            <person name="Ohm R."/>
            <person name="Martin F."/>
            <person name="Silar P."/>
            <person name="Natvig D."/>
            <person name="Lalanne C."/>
            <person name="Gautier V."/>
            <person name="Ament-Velasquez S.L."/>
            <person name="Kruys A."/>
            <person name="Hutchinson M.I."/>
            <person name="Powell A.J."/>
            <person name="Barry K."/>
            <person name="Miller A.N."/>
            <person name="Grigoriev I.V."/>
            <person name="Debuchy R."/>
            <person name="Gladieux P."/>
            <person name="Thoren M.H."/>
            <person name="Johannesson H."/>
        </authorList>
    </citation>
    <scope>NUCLEOTIDE SEQUENCE</scope>
    <source>
        <strain evidence="9">PSN4</strain>
    </source>
</reference>
<dbReference type="Proteomes" id="UP001239445">
    <property type="component" value="Unassembled WGS sequence"/>
</dbReference>
<dbReference type="PROSITE" id="PS51352">
    <property type="entry name" value="THIOREDOXIN_2"/>
    <property type="match status" value="2"/>
</dbReference>
<evidence type="ECO:0000256" key="4">
    <source>
        <dbReference type="ARBA" id="ARBA00023136"/>
    </source>
</evidence>
<accession>A0AAJ0B6J2</accession>
<dbReference type="PANTHER" id="PTHR46426">
    <property type="entry name" value="PROTEIN DISULFIDE-ISOMERASE TMX3"/>
    <property type="match status" value="1"/>
</dbReference>
<sequence length="715" mass="81616">MRLSSFTFLLGAASLATAQEDYDEEAVRENTYFNGQQCPPIPYVTPRTWDEFMNASKYLMVKHYSPYCGHCQEFAPTFQTLYEYYYTSKPIVPADTRANFTEFYDFRFAMLNCIAYQDFCTEIGVKAWPTTTIFKEGKEIKVFKGSRSIKVLSDAVEEILAEDKPGSRPAKIELPEAGDETSPDYPTIDSTKKPATAQTELVKDEVKKEAPKTTEATAPKKTDVAKKTEAEKPEYTVPAFHAPTPKKPSKPKVTPNINGTSIPLNAETFQNLVTLTQDPWFIKFYAPWCHHCQAMAPNWEQLAKEMKGRLNIGEVNCDKESRLCKDVRLHGYPTILFFKGGERVEYDGLRGLGDFVSYAEKAMDLASGVQDVDAASLKALEEKEEVVFVYVYDHATTSEDFTALERLPLSLIGHAKLVRTQDPELYKRFKINTWPRLLVARDGRPTYYNPLTPREMRDTHLVLNWMKSVWLPIVPELTASNAREIMDGKLVVLGILNREDQDSYLSAKREMKSAANEWMDKQIQLFQLERQDLRDAKQLRIEEAEDRGDQRALRAAKNIRINMDRSDRKEVSFAWVDGVFWQRWIRTTYGIDVKDGERVIINDEDNRRYWDQTSTGNPIVPSRTSILETINKVTASPPKIKPKLTISSFEKIFFDIRVTFTEHPYLSAGCILGIAFGCASWFRGRLRRTARGHFRLDDNSKAPLLGGVNTGGKND</sequence>
<feature type="compositionally biased region" description="Basic and acidic residues" evidence="5">
    <location>
        <begin position="201"/>
        <end position="230"/>
    </location>
</feature>
<dbReference type="SUPFAM" id="SSF52833">
    <property type="entry name" value="Thioredoxin-like"/>
    <property type="match status" value="3"/>
</dbReference>
<evidence type="ECO:0000256" key="3">
    <source>
        <dbReference type="ARBA" id="ARBA00022989"/>
    </source>
</evidence>
<dbReference type="InterPro" id="IPR036249">
    <property type="entry name" value="Thioredoxin-like_sf"/>
</dbReference>
<evidence type="ECO:0000256" key="1">
    <source>
        <dbReference type="ARBA" id="ARBA00004167"/>
    </source>
</evidence>
<evidence type="ECO:0000256" key="7">
    <source>
        <dbReference type="SAM" id="SignalP"/>
    </source>
</evidence>
<dbReference type="GO" id="GO:0016020">
    <property type="term" value="C:membrane"/>
    <property type="evidence" value="ECO:0007669"/>
    <property type="project" value="UniProtKB-SubCell"/>
</dbReference>
<evidence type="ECO:0000256" key="5">
    <source>
        <dbReference type="SAM" id="MobiDB-lite"/>
    </source>
</evidence>
<feature type="transmembrane region" description="Helical" evidence="6">
    <location>
        <begin position="665"/>
        <end position="682"/>
    </location>
</feature>
<gene>
    <name evidence="9" type="ORF">QBC47DRAFT_389759</name>
</gene>
<feature type="domain" description="Thioredoxin" evidence="8">
    <location>
        <begin position="243"/>
        <end position="385"/>
    </location>
</feature>
<comment type="subcellular location">
    <subcellularLocation>
        <location evidence="1">Membrane</location>
        <topology evidence="1">Single-pass membrane protein</topology>
    </subcellularLocation>
</comment>
<keyword evidence="2 6" id="KW-0812">Transmembrane</keyword>
<feature type="compositionally biased region" description="Basic and acidic residues" evidence="5">
    <location>
        <begin position="163"/>
        <end position="174"/>
    </location>
</feature>
<keyword evidence="7" id="KW-0732">Signal</keyword>
<evidence type="ECO:0000259" key="8">
    <source>
        <dbReference type="PROSITE" id="PS51352"/>
    </source>
</evidence>
<evidence type="ECO:0000313" key="9">
    <source>
        <dbReference type="EMBL" id="KAK1752125.1"/>
    </source>
</evidence>
<protein>
    <submittedName>
        <fullName evidence="9">Thioredoxin domain-containing protein 5</fullName>
    </submittedName>
</protein>
<name>A0AAJ0B6J2_9PEZI</name>
<dbReference type="Gene3D" id="3.40.30.10">
    <property type="entry name" value="Glutaredoxin"/>
    <property type="match status" value="2"/>
</dbReference>